<feature type="signal peptide" evidence="1">
    <location>
        <begin position="1"/>
        <end position="18"/>
    </location>
</feature>
<name>A0ABQ6BBW6_9BRAD</name>
<organism evidence="2 3">
    <name type="scientific">Bradyrhizobium iriomotense</name>
    <dbReference type="NCBI Taxonomy" id="441950"/>
    <lineage>
        <taxon>Bacteria</taxon>
        <taxon>Pseudomonadati</taxon>
        <taxon>Pseudomonadota</taxon>
        <taxon>Alphaproteobacteria</taxon>
        <taxon>Hyphomicrobiales</taxon>
        <taxon>Nitrobacteraceae</taxon>
        <taxon>Bradyrhizobium</taxon>
    </lineage>
</organism>
<dbReference type="Proteomes" id="UP001156905">
    <property type="component" value="Unassembled WGS sequence"/>
</dbReference>
<keyword evidence="1" id="KW-0732">Signal</keyword>
<dbReference type="EMBL" id="BSOW01000056">
    <property type="protein sequence ID" value="GLR91872.1"/>
    <property type="molecule type" value="Genomic_DNA"/>
</dbReference>
<reference evidence="3" key="1">
    <citation type="journal article" date="2019" name="Int. J. Syst. Evol. Microbiol.">
        <title>The Global Catalogue of Microorganisms (GCM) 10K type strain sequencing project: providing services to taxonomists for standard genome sequencing and annotation.</title>
        <authorList>
            <consortium name="The Broad Institute Genomics Platform"/>
            <consortium name="The Broad Institute Genome Sequencing Center for Infectious Disease"/>
            <person name="Wu L."/>
            <person name="Ma J."/>
        </authorList>
    </citation>
    <scope>NUCLEOTIDE SEQUENCE [LARGE SCALE GENOMIC DNA]</scope>
    <source>
        <strain evidence="3">NBRC 102520</strain>
    </source>
</reference>
<sequence>MLRLSAILALLLLRPAFGEQSNTPTPRNLGGATMSEFAGKWSNEDQSTGIITHIFVDQQFDKALVRAWSRCRPTDCDWGTARTPSSDASSGILEVKWHSSTHFS</sequence>
<evidence type="ECO:0000256" key="1">
    <source>
        <dbReference type="SAM" id="SignalP"/>
    </source>
</evidence>
<feature type="chain" id="PRO_5046771178" evidence="1">
    <location>
        <begin position="19"/>
        <end position="104"/>
    </location>
</feature>
<proteinExistence type="predicted"/>
<accession>A0ABQ6BBW6</accession>
<evidence type="ECO:0000313" key="2">
    <source>
        <dbReference type="EMBL" id="GLR91872.1"/>
    </source>
</evidence>
<comment type="caution">
    <text evidence="2">The sequence shown here is derived from an EMBL/GenBank/DDBJ whole genome shotgun (WGS) entry which is preliminary data.</text>
</comment>
<protein>
    <submittedName>
        <fullName evidence="2">Uncharacterized protein</fullName>
    </submittedName>
</protein>
<evidence type="ECO:0000313" key="3">
    <source>
        <dbReference type="Proteomes" id="UP001156905"/>
    </source>
</evidence>
<gene>
    <name evidence="2" type="ORF">GCM10007857_85900</name>
</gene>
<keyword evidence="3" id="KW-1185">Reference proteome</keyword>